<comment type="caution">
    <text evidence="3">The sequence shown here is derived from an EMBL/GenBank/DDBJ whole genome shotgun (WGS) entry which is preliminary data.</text>
</comment>
<dbReference type="PROSITE" id="PS50234">
    <property type="entry name" value="VWFA"/>
    <property type="match status" value="1"/>
</dbReference>
<accession>A0AA88YTK3</accession>
<dbReference type="Gene3D" id="3.40.50.410">
    <property type="entry name" value="von Willebrand factor, type A domain"/>
    <property type="match status" value="1"/>
</dbReference>
<sequence>MRKCGFSTIDFLPWILIGSLCFRGIQGCGPVKADIVLLIDESGSVGRRNFPKQLDFCNTLIDSLNIGADDVRIGAVTFSDDPVFHFALDAHTTSTDVKTAISNIDYKRGGTDIAKGIDYVKDTFLTSANGDRSGVADYILLVTDGTSSGAATSGQAAIASGITIWVVGIGYEVEPYQQELIDIVTPQDDFYFFASDFDDLTNIAPQVAAVLPCPYFCGEWAISYASPVTLTQFLGTNTGEMYLLNDAVYDINCCAVISGWEFYANATGDVTMLVWRNRGAAYELMGSNTITVTASDVGKVKNYTVPVGQRIGVVAGDRLGWYSSGTDIIPYDYCNTTQNENCPQSTMSTTPGGGLPVLGSMFDWNALSGTADRGYAIQAYTTNSKWLFFLEIKG</sequence>
<evidence type="ECO:0000256" key="1">
    <source>
        <dbReference type="SAM" id="SignalP"/>
    </source>
</evidence>
<gene>
    <name evidence="3" type="ORF">FSP39_014896</name>
</gene>
<dbReference type="CDD" id="cd01472">
    <property type="entry name" value="vWA_collagen"/>
    <property type="match status" value="1"/>
</dbReference>
<dbReference type="InterPro" id="IPR036465">
    <property type="entry name" value="vWFA_dom_sf"/>
</dbReference>
<protein>
    <recommendedName>
        <fullName evidence="2">VWFA domain-containing protein</fullName>
    </recommendedName>
</protein>
<dbReference type="PRINTS" id="PR00453">
    <property type="entry name" value="VWFADOMAIN"/>
</dbReference>
<dbReference type="InterPro" id="IPR050525">
    <property type="entry name" value="ECM_Assembly_Org"/>
</dbReference>
<dbReference type="PANTHER" id="PTHR24020:SF84">
    <property type="entry name" value="VWFA DOMAIN-CONTAINING PROTEIN"/>
    <property type="match status" value="1"/>
</dbReference>
<dbReference type="SMART" id="SM00327">
    <property type="entry name" value="VWA"/>
    <property type="match status" value="1"/>
</dbReference>
<dbReference type="EMBL" id="VSWD01000004">
    <property type="protein sequence ID" value="KAK3104998.1"/>
    <property type="molecule type" value="Genomic_DNA"/>
</dbReference>
<reference evidence="3" key="1">
    <citation type="submission" date="2019-08" db="EMBL/GenBank/DDBJ databases">
        <title>The improved chromosome-level genome for the pearl oyster Pinctada fucata martensii using PacBio sequencing and Hi-C.</title>
        <authorList>
            <person name="Zheng Z."/>
        </authorList>
    </citation>
    <scope>NUCLEOTIDE SEQUENCE</scope>
    <source>
        <strain evidence="3">ZZ-2019</strain>
        <tissue evidence="3">Adductor muscle</tissue>
    </source>
</reference>
<evidence type="ECO:0000259" key="2">
    <source>
        <dbReference type="PROSITE" id="PS50234"/>
    </source>
</evidence>
<dbReference type="AlphaFoldDB" id="A0AA88YTK3"/>
<proteinExistence type="predicted"/>
<feature type="signal peptide" evidence="1">
    <location>
        <begin position="1"/>
        <end position="27"/>
    </location>
</feature>
<dbReference type="InterPro" id="IPR002035">
    <property type="entry name" value="VWF_A"/>
</dbReference>
<feature type="chain" id="PRO_5041715000" description="VWFA domain-containing protein" evidence="1">
    <location>
        <begin position="28"/>
        <end position="394"/>
    </location>
</feature>
<evidence type="ECO:0000313" key="4">
    <source>
        <dbReference type="Proteomes" id="UP001186944"/>
    </source>
</evidence>
<dbReference type="SUPFAM" id="SSF53300">
    <property type="entry name" value="vWA-like"/>
    <property type="match status" value="1"/>
</dbReference>
<dbReference type="Pfam" id="PF00092">
    <property type="entry name" value="VWA"/>
    <property type="match status" value="1"/>
</dbReference>
<keyword evidence="4" id="KW-1185">Reference proteome</keyword>
<dbReference type="PANTHER" id="PTHR24020">
    <property type="entry name" value="COLLAGEN ALPHA"/>
    <property type="match status" value="1"/>
</dbReference>
<evidence type="ECO:0000313" key="3">
    <source>
        <dbReference type="EMBL" id="KAK3104998.1"/>
    </source>
</evidence>
<feature type="domain" description="VWFA" evidence="2">
    <location>
        <begin position="34"/>
        <end position="207"/>
    </location>
</feature>
<dbReference type="Proteomes" id="UP001186944">
    <property type="component" value="Unassembled WGS sequence"/>
</dbReference>
<keyword evidence="1" id="KW-0732">Signal</keyword>
<name>A0AA88YTK3_PINIB</name>
<organism evidence="3 4">
    <name type="scientific">Pinctada imbricata</name>
    <name type="common">Atlantic pearl-oyster</name>
    <name type="synonym">Pinctada martensii</name>
    <dbReference type="NCBI Taxonomy" id="66713"/>
    <lineage>
        <taxon>Eukaryota</taxon>
        <taxon>Metazoa</taxon>
        <taxon>Spiralia</taxon>
        <taxon>Lophotrochozoa</taxon>
        <taxon>Mollusca</taxon>
        <taxon>Bivalvia</taxon>
        <taxon>Autobranchia</taxon>
        <taxon>Pteriomorphia</taxon>
        <taxon>Pterioida</taxon>
        <taxon>Pterioidea</taxon>
        <taxon>Pteriidae</taxon>
        <taxon>Pinctada</taxon>
    </lineage>
</organism>